<dbReference type="PANTHER" id="PTHR47364">
    <property type="entry name" value="CYSTEINE PROTEINASE INHIBITOR 5"/>
    <property type="match status" value="1"/>
</dbReference>
<dbReference type="SUPFAM" id="SSF54403">
    <property type="entry name" value="Cystatin/monellin"/>
    <property type="match status" value="1"/>
</dbReference>
<feature type="domain" description="Cystatin" evidence="4">
    <location>
        <begin position="31"/>
        <end position="120"/>
    </location>
</feature>
<feature type="chain" id="PRO_5018636330" evidence="3">
    <location>
        <begin position="27"/>
        <end position="121"/>
    </location>
</feature>
<organism evidence="5 6">
    <name type="scientific">Cynara cardunculus var. scolymus</name>
    <name type="common">Globe artichoke</name>
    <name type="synonym">Cynara scolymus</name>
    <dbReference type="NCBI Taxonomy" id="59895"/>
    <lineage>
        <taxon>Eukaryota</taxon>
        <taxon>Viridiplantae</taxon>
        <taxon>Streptophyta</taxon>
        <taxon>Embryophyta</taxon>
        <taxon>Tracheophyta</taxon>
        <taxon>Spermatophyta</taxon>
        <taxon>Magnoliopsida</taxon>
        <taxon>eudicotyledons</taxon>
        <taxon>Gunneridae</taxon>
        <taxon>Pentapetalae</taxon>
        <taxon>asterids</taxon>
        <taxon>campanulids</taxon>
        <taxon>Asterales</taxon>
        <taxon>Asteraceae</taxon>
        <taxon>Carduoideae</taxon>
        <taxon>Cardueae</taxon>
        <taxon>Carduinae</taxon>
        <taxon>Cynara</taxon>
    </lineage>
</organism>
<dbReference type="CDD" id="cd00042">
    <property type="entry name" value="CY"/>
    <property type="match status" value="1"/>
</dbReference>
<reference evidence="5 6" key="1">
    <citation type="journal article" date="2016" name="Sci. Rep.">
        <title>The genome sequence of the outbreeding globe artichoke constructed de novo incorporating a phase-aware low-pass sequencing strategy of F1 progeny.</title>
        <authorList>
            <person name="Scaglione D."/>
            <person name="Reyes-Chin-Wo S."/>
            <person name="Acquadro A."/>
            <person name="Froenicke L."/>
            <person name="Portis E."/>
            <person name="Beitel C."/>
            <person name="Tirone M."/>
            <person name="Mauro R."/>
            <person name="Lo Monaco A."/>
            <person name="Mauromicale G."/>
            <person name="Faccioli P."/>
            <person name="Cattivelli L."/>
            <person name="Rieseberg L."/>
            <person name="Michelmore R."/>
            <person name="Lanteri S."/>
        </authorList>
    </citation>
    <scope>NUCLEOTIDE SEQUENCE [LARGE SCALE GENOMIC DNA]</scope>
    <source>
        <strain evidence="5">2C</strain>
    </source>
</reference>
<dbReference type="Proteomes" id="UP000243975">
    <property type="component" value="Unassembled WGS sequence"/>
</dbReference>
<keyword evidence="1" id="KW-0646">Protease inhibitor</keyword>
<evidence type="ECO:0000313" key="5">
    <source>
        <dbReference type="EMBL" id="KVI00924.1"/>
    </source>
</evidence>
<name>A0A103Y1R1_CYNCS</name>
<dbReference type="EMBL" id="LEKV01003171">
    <property type="protein sequence ID" value="KVI00924.1"/>
    <property type="molecule type" value="Genomic_DNA"/>
</dbReference>
<keyword evidence="2" id="KW-0789">Thiol protease inhibitor</keyword>
<dbReference type="PANTHER" id="PTHR47364:SF2">
    <property type="entry name" value="CYSTEINE PROTEINASE INHIBITOR 5"/>
    <property type="match status" value="1"/>
</dbReference>
<dbReference type="Pfam" id="PF16845">
    <property type="entry name" value="SQAPI"/>
    <property type="match status" value="1"/>
</dbReference>
<keyword evidence="6" id="KW-1185">Reference proteome</keyword>
<comment type="caution">
    <text evidence="5">The sequence shown here is derived from an EMBL/GenBank/DDBJ whole genome shotgun (WGS) entry which is preliminary data.</text>
</comment>
<dbReference type="OMA" id="NYYEGVI"/>
<accession>A0A103Y1R1</accession>
<evidence type="ECO:0000259" key="4">
    <source>
        <dbReference type="SMART" id="SM00043"/>
    </source>
</evidence>
<gene>
    <name evidence="5" type="ORF">Ccrd_020815</name>
</gene>
<evidence type="ECO:0000313" key="6">
    <source>
        <dbReference type="Proteomes" id="UP000243975"/>
    </source>
</evidence>
<evidence type="ECO:0000256" key="3">
    <source>
        <dbReference type="SAM" id="SignalP"/>
    </source>
</evidence>
<evidence type="ECO:0000256" key="2">
    <source>
        <dbReference type="ARBA" id="ARBA00022704"/>
    </source>
</evidence>
<dbReference type="SMART" id="SM00043">
    <property type="entry name" value="CY"/>
    <property type="match status" value="1"/>
</dbReference>
<dbReference type="Gramene" id="KVI00924">
    <property type="protein sequence ID" value="KVI00924"/>
    <property type="gene ID" value="Ccrd_020815"/>
</dbReference>
<evidence type="ECO:0000256" key="1">
    <source>
        <dbReference type="ARBA" id="ARBA00022690"/>
    </source>
</evidence>
<dbReference type="Gene3D" id="3.10.450.10">
    <property type="match status" value="1"/>
</dbReference>
<dbReference type="GO" id="GO:0004869">
    <property type="term" value="F:cysteine-type endopeptidase inhibitor activity"/>
    <property type="evidence" value="ECO:0007669"/>
    <property type="project" value="UniProtKB-KW"/>
</dbReference>
<keyword evidence="3" id="KW-0732">Signal</keyword>
<feature type="signal peptide" evidence="3">
    <location>
        <begin position="1"/>
        <end position="26"/>
    </location>
</feature>
<dbReference type="AlphaFoldDB" id="A0A103Y1R1"/>
<dbReference type="STRING" id="59895.A0A103Y1R1"/>
<proteinExistence type="predicted"/>
<dbReference type="InterPro" id="IPR046350">
    <property type="entry name" value="Cystatin_sf"/>
</dbReference>
<protein>
    <submittedName>
        <fullName evidence="5">Cystatin</fullName>
    </submittedName>
</protein>
<dbReference type="InterPro" id="IPR000010">
    <property type="entry name" value="Cystatin_dom"/>
</dbReference>
<sequence length="121" mass="13362">MDHRQSLFVTILIVLLTLMVSNSSMAVGDSALTGGWEPITNVTDPTVLDIGKFAVDEHNKQHKESLKFTKVVSGKSQVVAGRNYNLTITATDGGVENNYVAIVWDKPWENFRQLLSFKGPI</sequence>